<keyword evidence="5" id="KW-0175">Coiled coil</keyword>
<dbReference type="InterPro" id="IPR036278">
    <property type="entry name" value="Sialidase_sf"/>
</dbReference>
<keyword evidence="1 7" id="KW-0732">Signal</keyword>
<dbReference type="SMART" id="SM00191">
    <property type="entry name" value="Int_alpha"/>
    <property type="match status" value="5"/>
</dbReference>
<feature type="chain" id="PRO_5035240407" evidence="7">
    <location>
        <begin position="21"/>
        <end position="955"/>
    </location>
</feature>
<reference evidence="8" key="1">
    <citation type="submission" date="2021-11" db="EMBL/GenBank/DDBJ databases">
        <authorList>
            <consortium name="Genoscope - CEA"/>
            <person name="William W."/>
        </authorList>
    </citation>
    <scope>NUCLEOTIDE SEQUENCE</scope>
</reference>
<dbReference type="PANTHER" id="PTHR36220:SF1">
    <property type="entry name" value="GAMMA TUBULIN COMPLEX COMPONENT C-TERMINAL DOMAIN-CONTAINING PROTEIN"/>
    <property type="match status" value="1"/>
</dbReference>
<sequence length="955" mass="102958">MMQGYLFWIVGLHLLSPAAPDSAPLQYRQIAELVASDAASDFGWSVAIDGDTVVIGVPGNNTVPATPGSVYIFRTDDGGATFAQVTKLTAVAAHGQFGIAVAIDGDTVVVGSPYDDPGGSAYVFRTTDGLTYGLVAKRTAADAAANLWPATPAANDLFGWSVAIKQGTVAVGAYGKDVSVWDDMANLITRADMGLVYLYQTSDDGATWSPGTRPDLGYGSTEDYVDNLGSVPASLPPGSQNTGDPYTDDTFSAGDAFGYSVAIFEYADSYTGGTYDPGGNYVLTTTEFTQPVIVVGGFSEAAYVYSQWGWEKLTADDSVEGDRFGWSVAIDGNTVVVGAPGDDNESGSAYVFLTYFGPRLDPPLCAHSWFYKFDQVAKLTATDAAAGDHFGWSVAVDGSTIVVGAYNAGTGGAVYVFRTTESSTYTTWRDCYAYYVSPEVVTYNQIAKLMPADAAAYSNIAGISVAIAGTTVVVGTRRDGAGSAYVFEIPPEPAPGPHCWILKECKTSKDAGPSVEMLVAIIVISLVLCCAAAIAYRWRRPLARKVHAMKVHAMTPEQITKQKDKKMKQLKDLIDGNAVTVKDLSNKKWPPWLLKTEGCIDELLDELGADRQDVDIARARQIIADFASKKKAKKSMEMPPGPLKEFVEFAGRDELKGDYYFANRAQRLHAEERSKFEASNVTRARLEAARLEAECKFLQSRIHEAIKKELAGDPKRVEARLRAVSDQATDFFSKIYISIYDTALESAGKQAKDAYDKAIETLRAGASGTCLQRAESAPALGASSAPPLERAASAPALLADALDVAPEFDKFVERLTVAAGSNVSRKKPPPKGAARIVEKCALKPEAPDDTSKVCDVNRDMLVCDTLGDLTYLLESLARAKDISVVRVKDRHNHPPPSKWRDVMVNIILKTDRETHHVCELQLCLAMMLSGREGLHGHTLYNRQRCADELLEKLAG</sequence>
<evidence type="ECO:0000256" key="5">
    <source>
        <dbReference type="SAM" id="Coils"/>
    </source>
</evidence>
<dbReference type="Gene3D" id="2.130.10.130">
    <property type="entry name" value="Integrin alpha, N-terminal"/>
    <property type="match status" value="2"/>
</dbReference>
<evidence type="ECO:0000256" key="3">
    <source>
        <dbReference type="ARBA" id="ARBA00023180"/>
    </source>
</evidence>
<evidence type="ECO:0000256" key="6">
    <source>
        <dbReference type="SAM" id="Phobius"/>
    </source>
</evidence>
<dbReference type="InterPro" id="IPR043519">
    <property type="entry name" value="NT_sf"/>
</dbReference>
<keyword evidence="3" id="KW-0325">Glycoprotein</keyword>
<evidence type="ECO:0000256" key="1">
    <source>
        <dbReference type="ARBA" id="ARBA00022729"/>
    </source>
</evidence>
<dbReference type="Proteomes" id="UP000789595">
    <property type="component" value="Unassembled WGS sequence"/>
</dbReference>
<evidence type="ECO:0000256" key="4">
    <source>
        <dbReference type="PROSITE-ProRule" id="PRU00803"/>
    </source>
</evidence>
<protein>
    <submittedName>
        <fullName evidence="8">Uncharacterized protein</fullName>
    </submittedName>
</protein>
<proteinExistence type="predicted"/>
<keyword evidence="6" id="KW-1133">Transmembrane helix</keyword>
<accession>A0A8J2SXW9</accession>
<keyword evidence="2" id="KW-0677">Repeat</keyword>
<organism evidence="8 9">
    <name type="scientific">Pelagomonas calceolata</name>
    <dbReference type="NCBI Taxonomy" id="35677"/>
    <lineage>
        <taxon>Eukaryota</taxon>
        <taxon>Sar</taxon>
        <taxon>Stramenopiles</taxon>
        <taxon>Ochrophyta</taxon>
        <taxon>Pelagophyceae</taxon>
        <taxon>Pelagomonadales</taxon>
        <taxon>Pelagomonadaceae</taxon>
        <taxon>Pelagomonas</taxon>
    </lineage>
</organism>
<feature type="transmembrane region" description="Helical" evidence="6">
    <location>
        <begin position="517"/>
        <end position="536"/>
    </location>
</feature>
<evidence type="ECO:0000256" key="2">
    <source>
        <dbReference type="ARBA" id="ARBA00022737"/>
    </source>
</evidence>
<dbReference type="SUPFAM" id="SSF81301">
    <property type="entry name" value="Nucleotidyltransferase"/>
    <property type="match status" value="1"/>
</dbReference>
<name>A0A8J2SXW9_9STRA</name>
<feature type="repeat" description="FG-GAP" evidence="4">
    <location>
        <begin position="28"/>
        <end position="82"/>
    </location>
</feature>
<dbReference type="InterPro" id="IPR013517">
    <property type="entry name" value="FG-GAP"/>
</dbReference>
<dbReference type="EMBL" id="CAKKNE010000005">
    <property type="protein sequence ID" value="CAH0378042.1"/>
    <property type="molecule type" value="Genomic_DNA"/>
</dbReference>
<comment type="caution">
    <text evidence="8">The sequence shown here is derived from an EMBL/GenBank/DDBJ whole genome shotgun (WGS) entry which is preliminary data.</text>
</comment>
<keyword evidence="6" id="KW-0472">Membrane</keyword>
<dbReference type="InterPro" id="IPR013519">
    <property type="entry name" value="Int_alpha_beta-p"/>
</dbReference>
<dbReference type="Pfam" id="PF14312">
    <property type="entry name" value="FG-GAP_2"/>
    <property type="match status" value="6"/>
</dbReference>
<evidence type="ECO:0000313" key="8">
    <source>
        <dbReference type="EMBL" id="CAH0378042.1"/>
    </source>
</evidence>
<keyword evidence="6" id="KW-0812">Transmembrane</keyword>
<dbReference type="AlphaFoldDB" id="A0A8J2SXW9"/>
<feature type="coiled-coil region" evidence="5">
    <location>
        <begin position="681"/>
        <end position="708"/>
    </location>
</feature>
<evidence type="ECO:0000313" key="9">
    <source>
        <dbReference type="Proteomes" id="UP000789595"/>
    </source>
</evidence>
<dbReference type="SUPFAM" id="SSF50939">
    <property type="entry name" value="Sialidases"/>
    <property type="match status" value="1"/>
</dbReference>
<evidence type="ECO:0000256" key="7">
    <source>
        <dbReference type="SAM" id="SignalP"/>
    </source>
</evidence>
<gene>
    <name evidence="8" type="ORF">PECAL_5P25600</name>
</gene>
<dbReference type="PANTHER" id="PTHR36220">
    <property type="entry name" value="UNNAMED PRODUCT"/>
    <property type="match status" value="1"/>
</dbReference>
<dbReference type="OrthoDB" id="188207at2759"/>
<dbReference type="PROSITE" id="PS51470">
    <property type="entry name" value="FG_GAP"/>
    <property type="match status" value="2"/>
</dbReference>
<keyword evidence="9" id="KW-1185">Reference proteome</keyword>
<dbReference type="InterPro" id="IPR028994">
    <property type="entry name" value="Integrin_alpha_N"/>
</dbReference>
<feature type="repeat" description="FG-GAP" evidence="4">
    <location>
        <begin position="311"/>
        <end position="361"/>
    </location>
</feature>
<feature type="signal peptide" evidence="7">
    <location>
        <begin position="1"/>
        <end position="20"/>
    </location>
</feature>